<feature type="transmembrane region" description="Helical" evidence="1">
    <location>
        <begin position="73"/>
        <end position="95"/>
    </location>
</feature>
<keyword evidence="1" id="KW-0472">Membrane</keyword>
<sequence>MEVFGFPMEQLYMYILLAAGALTVLCVFFGEVAQFGEGFPVFNPIVILAFVTMGSAIGFLLETATTFDEWSVLGIAVVAAVLLDLLLYFFILLPLSSAESSIAYSEDSLPGQVANVITPIPVDGYGEVVLETYAGMISKRAAGYDNEAIGQDEKVLIVEVNDGTLYVRAYVPVNFGKKTKMARGI</sequence>
<dbReference type="Gene3D" id="2.40.50.140">
    <property type="entry name" value="Nucleic acid-binding proteins"/>
    <property type="match status" value="1"/>
</dbReference>
<evidence type="ECO:0000313" key="4">
    <source>
        <dbReference type="Proteomes" id="UP000065533"/>
    </source>
</evidence>
<evidence type="ECO:0000259" key="2">
    <source>
        <dbReference type="Pfam" id="PF25842"/>
    </source>
</evidence>
<dbReference type="InterPro" id="IPR058653">
    <property type="entry name" value="NfeD2_TM"/>
</dbReference>
<feature type="transmembrane region" description="Helical" evidence="1">
    <location>
        <begin position="41"/>
        <end position="61"/>
    </location>
</feature>
<dbReference type="RefSeq" id="WP_058386478.1">
    <property type="nucleotide sequence ID" value="NZ_CP013661.2"/>
</dbReference>
<protein>
    <recommendedName>
        <fullName evidence="2">Membrane protein NfeD2 N-terminal transmembrane domain-containing protein</fullName>
    </recommendedName>
</protein>
<evidence type="ECO:0000256" key="1">
    <source>
        <dbReference type="SAM" id="Phobius"/>
    </source>
</evidence>
<feature type="domain" description="Membrane protein NfeD2 N-terminal transmembrane" evidence="2">
    <location>
        <begin position="1"/>
        <end position="100"/>
    </location>
</feature>
<proteinExistence type="predicted"/>
<organism evidence="3 4">
    <name type="scientific">Planococcus kocurii</name>
    <dbReference type="NCBI Taxonomy" id="1374"/>
    <lineage>
        <taxon>Bacteria</taxon>
        <taxon>Bacillati</taxon>
        <taxon>Bacillota</taxon>
        <taxon>Bacilli</taxon>
        <taxon>Bacillales</taxon>
        <taxon>Caryophanaceae</taxon>
        <taxon>Planococcus</taxon>
    </lineage>
</organism>
<dbReference type="Pfam" id="PF25842">
    <property type="entry name" value="NfeD_TM"/>
    <property type="match status" value="1"/>
</dbReference>
<feature type="transmembrane region" description="Helical" evidence="1">
    <location>
        <begin position="12"/>
        <end position="29"/>
    </location>
</feature>
<accession>A0ABM5WZN4</accession>
<gene>
    <name evidence="3" type="ORF">AUO94_14950</name>
</gene>
<name>A0ABM5WZN4_9BACL</name>
<keyword evidence="1" id="KW-0812">Transmembrane</keyword>
<reference evidence="3" key="1">
    <citation type="submission" date="2016-01" db="EMBL/GenBank/DDBJ databases">
        <title>Complete genome of Planococcus kocurri type strain.</title>
        <authorList>
            <person name="See-Too W.S."/>
        </authorList>
    </citation>
    <scope>NUCLEOTIDE SEQUENCE [LARGE SCALE GENOMIC DNA]</scope>
    <source>
        <strain evidence="3">ATCC 43650</strain>
    </source>
</reference>
<dbReference type="Proteomes" id="UP000065533">
    <property type="component" value="Chromosome"/>
</dbReference>
<dbReference type="InterPro" id="IPR012340">
    <property type="entry name" value="NA-bd_OB-fold"/>
</dbReference>
<keyword evidence="4" id="KW-1185">Reference proteome</keyword>
<dbReference type="EMBL" id="CP013661">
    <property type="protein sequence ID" value="ALS79835.1"/>
    <property type="molecule type" value="Genomic_DNA"/>
</dbReference>
<evidence type="ECO:0000313" key="3">
    <source>
        <dbReference type="EMBL" id="ALS79835.1"/>
    </source>
</evidence>
<keyword evidence="1" id="KW-1133">Transmembrane helix</keyword>